<comment type="subcellular location">
    <subcellularLocation>
        <location evidence="1">Secreted</location>
    </subcellularLocation>
</comment>
<keyword evidence="7" id="KW-0527">Neuropeptide</keyword>
<dbReference type="EMBL" id="LC031859">
    <property type="protein sequence ID" value="BAS29665.1"/>
    <property type="molecule type" value="mRNA"/>
</dbReference>
<protein>
    <recommendedName>
        <fullName evidence="3">Pro-corazonin</fullName>
    </recommendedName>
</protein>
<evidence type="ECO:0000256" key="4">
    <source>
        <dbReference type="ARBA" id="ARBA00022525"/>
    </source>
</evidence>
<reference evidence="10" key="1">
    <citation type="journal article" date="2015" name="J. Insect Physiol.">
        <title>Knockdown of the corazonin gene reveals its critical role in the control of gregarious characteristics in the desert locust.</title>
        <authorList>
            <person name="Sugahara R."/>
            <person name="Saeki S."/>
            <person name="Jouraku A."/>
            <person name="Shiotsuki T."/>
            <person name="Tanaka S."/>
        </authorList>
    </citation>
    <scope>NUCLEOTIDE SEQUENCE</scope>
    <source>
        <strain evidence="10">Niger</strain>
    </source>
</reference>
<keyword evidence="6" id="KW-0027">Amidation</keyword>
<dbReference type="GO" id="GO:0071858">
    <property type="term" value="F:corazonin receptor binding"/>
    <property type="evidence" value="ECO:0007669"/>
    <property type="project" value="InterPro"/>
</dbReference>
<dbReference type="InterPro" id="IPR020190">
    <property type="entry name" value="Procorazonin"/>
</dbReference>
<feature type="signal peptide" evidence="9">
    <location>
        <begin position="1"/>
        <end position="24"/>
    </location>
</feature>
<evidence type="ECO:0000256" key="9">
    <source>
        <dbReference type="SAM" id="SignalP"/>
    </source>
</evidence>
<feature type="region of interest" description="Disordered" evidence="8">
    <location>
        <begin position="106"/>
        <end position="133"/>
    </location>
</feature>
<evidence type="ECO:0000256" key="8">
    <source>
        <dbReference type="SAM" id="MobiDB-lite"/>
    </source>
</evidence>
<name>A0A0M3VGH6_SCHGR</name>
<feature type="region of interest" description="Disordered" evidence="8">
    <location>
        <begin position="36"/>
        <end position="63"/>
    </location>
</feature>
<evidence type="ECO:0000256" key="5">
    <source>
        <dbReference type="ARBA" id="ARBA00022729"/>
    </source>
</evidence>
<proteinExistence type="evidence at transcript level"/>
<dbReference type="GO" id="GO:0045823">
    <property type="term" value="P:positive regulation of heart contraction"/>
    <property type="evidence" value="ECO:0007669"/>
    <property type="project" value="InterPro"/>
</dbReference>
<organism evidence="10">
    <name type="scientific">Schistocerca gregaria</name>
    <name type="common">Desert locust</name>
    <name type="synonym">Gryllus gregarius</name>
    <dbReference type="NCBI Taxonomy" id="7010"/>
    <lineage>
        <taxon>Eukaryota</taxon>
        <taxon>Metazoa</taxon>
        <taxon>Ecdysozoa</taxon>
        <taxon>Arthropoda</taxon>
        <taxon>Hexapoda</taxon>
        <taxon>Insecta</taxon>
        <taxon>Pterygota</taxon>
        <taxon>Neoptera</taxon>
        <taxon>Polyneoptera</taxon>
        <taxon>Orthoptera</taxon>
        <taxon>Caelifera</taxon>
        <taxon>Acrididea</taxon>
        <taxon>Acridomorpha</taxon>
        <taxon>Acridoidea</taxon>
        <taxon>Acrididae</taxon>
        <taxon>Cyrtacanthacridinae</taxon>
        <taxon>Schistocerca</taxon>
    </lineage>
</organism>
<evidence type="ECO:0000256" key="6">
    <source>
        <dbReference type="ARBA" id="ARBA00022815"/>
    </source>
</evidence>
<dbReference type="Pfam" id="PF17308">
    <property type="entry name" value="Corazonin"/>
    <property type="match status" value="1"/>
</dbReference>
<dbReference type="OrthoDB" id="6436322at2759"/>
<dbReference type="PROSITE" id="PS51257">
    <property type="entry name" value="PROKAR_LIPOPROTEIN"/>
    <property type="match status" value="1"/>
</dbReference>
<comment type="similarity">
    <text evidence="2">Belongs to the corazonin family.</text>
</comment>
<keyword evidence="4" id="KW-0964">Secreted</keyword>
<dbReference type="AlphaFoldDB" id="A0A0M3VGH6"/>
<accession>A0A0M3VGH6</accession>
<evidence type="ECO:0000256" key="7">
    <source>
        <dbReference type="ARBA" id="ARBA00023320"/>
    </source>
</evidence>
<gene>
    <name evidence="10" type="primary">CRZ</name>
</gene>
<evidence type="ECO:0000313" key="10">
    <source>
        <dbReference type="EMBL" id="BAS29665.1"/>
    </source>
</evidence>
<feature type="chain" id="PRO_5005790937" description="Pro-corazonin" evidence="9">
    <location>
        <begin position="25"/>
        <end position="133"/>
    </location>
</feature>
<dbReference type="GO" id="GO:0007218">
    <property type="term" value="P:neuropeptide signaling pathway"/>
    <property type="evidence" value="ECO:0007669"/>
    <property type="project" value="UniProtKB-KW"/>
</dbReference>
<evidence type="ECO:0000256" key="2">
    <source>
        <dbReference type="ARBA" id="ARBA00009635"/>
    </source>
</evidence>
<sequence length="133" mass="14235">MMRPWVSVVLLLVACWCLGALVHCQTFQYSHGWTNGRKRAGSSSAPGALLPPGRLPPPAAASDMDAQPCRVRCLRLLLQGGAVPQLYVPPELWQQVDEEGDNMAARQRGGGARLRHALPPPGAAAAVDSDEDM</sequence>
<keyword evidence="5 9" id="KW-0732">Signal</keyword>
<dbReference type="GO" id="GO:0005576">
    <property type="term" value="C:extracellular region"/>
    <property type="evidence" value="ECO:0007669"/>
    <property type="project" value="UniProtKB-SubCell"/>
</dbReference>
<evidence type="ECO:0000256" key="1">
    <source>
        <dbReference type="ARBA" id="ARBA00004613"/>
    </source>
</evidence>
<evidence type="ECO:0000256" key="3">
    <source>
        <dbReference type="ARBA" id="ARBA00014144"/>
    </source>
</evidence>